<dbReference type="AlphaFoldDB" id="A0A6M7WRR1"/>
<dbReference type="EMBL" id="CP033367">
    <property type="protein sequence ID" value="QKD04767.1"/>
    <property type="molecule type" value="Genomic_DNA"/>
</dbReference>
<dbReference type="InterPro" id="IPR010321">
    <property type="entry name" value="DUF922"/>
</dbReference>
<reference evidence="1 2" key="1">
    <citation type="submission" date="2018-10" db="EMBL/GenBank/DDBJ databases">
        <authorList>
            <person name="Perry B.J."/>
            <person name="Sullivan J.T."/>
            <person name="Murphy R.J.T."/>
            <person name="Ramsay J.P."/>
            <person name="Ronson C.W."/>
        </authorList>
    </citation>
    <scope>NUCLEOTIDE SEQUENCE [LARGE SCALE GENOMIC DNA]</scope>
    <source>
        <strain evidence="1 2">R88b</strain>
    </source>
</reference>
<gene>
    <name evidence="1" type="ORF">EB235_27485</name>
</gene>
<evidence type="ECO:0000313" key="2">
    <source>
        <dbReference type="Proteomes" id="UP000503017"/>
    </source>
</evidence>
<name>A0A6M7WRR1_RHILI</name>
<proteinExistence type="predicted"/>
<protein>
    <submittedName>
        <fullName evidence="1">DUF922 domain-containing protein</fullName>
    </submittedName>
</protein>
<accession>A0A6M7WRR1</accession>
<evidence type="ECO:0000313" key="1">
    <source>
        <dbReference type="EMBL" id="QKD04767.1"/>
    </source>
</evidence>
<dbReference type="Proteomes" id="UP000503017">
    <property type="component" value="Chromosome"/>
</dbReference>
<organism evidence="1 2">
    <name type="scientific">Mesorhizobium loti R88b</name>
    <dbReference type="NCBI Taxonomy" id="935548"/>
    <lineage>
        <taxon>Bacteria</taxon>
        <taxon>Pseudomonadati</taxon>
        <taxon>Pseudomonadota</taxon>
        <taxon>Alphaproteobacteria</taxon>
        <taxon>Hyphomicrobiales</taxon>
        <taxon>Phyllobacteriaceae</taxon>
        <taxon>Mesorhizobium</taxon>
    </lineage>
</organism>
<sequence length="207" mass="22977">MLRGGDTDQLAKGQESDQRGNHLGHKHAWMFLLVNLALLGLGSREADARLRVTEKTEYFAVSGTSIAELLDSLRRAHSNFDAETHWDVSVNHTWRQSGKTCRMTSVDVSLKLTVLLPKLATKVPPDVQARWDKFLAGVIVHENGHVKLYKSTAKDLDRSLGALSRSCDVFLRDAAAVTQDGYKRMQKANDDYDAETDHGAKQGGTLF</sequence>
<dbReference type="Pfam" id="PF06037">
    <property type="entry name" value="DUF922"/>
    <property type="match status" value="1"/>
</dbReference>